<dbReference type="GO" id="GO:0016491">
    <property type="term" value="F:oxidoreductase activity"/>
    <property type="evidence" value="ECO:0007669"/>
    <property type="project" value="UniProtKB-KW"/>
</dbReference>
<name>C1MT09_MICPC</name>
<dbReference type="Gene3D" id="2.60.120.330">
    <property type="entry name" value="B-lactam Antibiotic, Isopenicillin N Synthase, Chain"/>
    <property type="match status" value="1"/>
</dbReference>
<dbReference type="SUPFAM" id="SSF51197">
    <property type="entry name" value="Clavaminate synthase-like"/>
    <property type="match status" value="1"/>
</dbReference>
<dbReference type="OrthoDB" id="288590at2759"/>
<evidence type="ECO:0000313" key="4">
    <source>
        <dbReference type="EMBL" id="EEH57230.1"/>
    </source>
</evidence>
<dbReference type="GO" id="GO:0046872">
    <property type="term" value="F:metal ion binding"/>
    <property type="evidence" value="ECO:0007669"/>
    <property type="project" value="UniProtKB-KW"/>
</dbReference>
<dbReference type="GeneID" id="9683860"/>
<proteinExistence type="inferred from homology"/>
<reference evidence="4 5" key="1">
    <citation type="journal article" date="2009" name="Science">
        <title>Green evolution and dynamic adaptations revealed by genomes of the marine picoeukaryotes Micromonas.</title>
        <authorList>
            <person name="Worden A.Z."/>
            <person name="Lee J.H."/>
            <person name="Mock T."/>
            <person name="Rouze P."/>
            <person name="Simmons M.P."/>
            <person name="Aerts A.L."/>
            <person name="Allen A.E."/>
            <person name="Cuvelier M.L."/>
            <person name="Derelle E."/>
            <person name="Everett M.V."/>
            <person name="Foulon E."/>
            <person name="Grimwood J."/>
            <person name="Gundlach H."/>
            <person name="Henrissat B."/>
            <person name="Napoli C."/>
            <person name="McDonald S.M."/>
            <person name="Parker M.S."/>
            <person name="Rombauts S."/>
            <person name="Salamov A."/>
            <person name="Von Dassow P."/>
            <person name="Badger J.H."/>
            <person name="Coutinho P.M."/>
            <person name="Demir E."/>
            <person name="Dubchak I."/>
            <person name="Gentemann C."/>
            <person name="Eikrem W."/>
            <person name="Gready J.E."/>
            <person name="John U."/>
            <person name="Lanier W."/>
            <person name="Lindquist E.A."/>
            <person name="Lucas S."/>
            <person name="Mayer K.F."/>
            <person name="Moreau H."/>
            <person name="Not F."/>
            <person name="Otillar R."/>
            <person name="Panaud O."/>
            <person name="Pangilinan J."/>
            <person name="Paulsen I."/>
            <person name="Piegu B."/>
            <person name="Poliakov A."/>
            <person name="Robbens S."/>
            <person name="Schmutz J."/>
            <person name="Toulza E."/>
            <person name="Wyss T."/>
            <person name="Zelensky A."/>
            <person name="Zhou K."/>
            <person name="Armbrust E.V."/>
            <person name="Bhattacharya D."/>
            <person name="Goodenough U.W."/>
            <person name="Van de Peer Y."/>
            <person name="Grigoriev I.V."/>
        </authorList>
    </citation>
    <scope>NUCLEOTIDE SEQUENCE [LARGE SCALE GENOMIC DNA]</scope>
    <source>
        <strain evidence="4 5">CCMP1545</strain>
    </source>
</reference>
<sequence length="331" mass="35896">MADVPIVDLARPLDEVASTIRDACVRHGFFFVVNHGVARDVVDAMFAASSDFFSLPDDAKRTVVQDENNRGWTPHGEETLDPKHQTTGDSKEGYYIGRECEDDEIGLPLRGKNRWPDESSLGLRAFRAPMTAYYDACASLARRVMPALATALGLASSFFDDKFTRPTALLRPLRYAATASDPAAGVFAAGAHSDYGVLTILATDGTPGLQIHDARAAAAAAAGGSEEAWVPVPAVADAFVCNVGDLCERWTNGVFKSTRHRVVTTGAGVRLSAAFFWEPNFETDVSPLRECVSEENPARFEPTTYGAYILGKYAETHSGFDARTQRISYSE</sequence>
<dbReference type="RefSeq" id="XP_003058775.1">
    <property type="nucleotide sequence ID" value="XM_003058729.1"/>
</dbReference>
<dbReference type="KEGG" id="mpp:MICPUCDRAFT_44274"/>
<evidence type="ECO:0000313" key="5">
    <source>
        <dbReference type="Proteomes" id="UP000001876"/>
    </source>
</evidence>
<feature type="compositionally biased region" description="Basic and acidic residues" evidence="2">
    <location>
        <begin position="67"/>
        <end position="92"/>
    </location>
</feature>
<dbReference type="STRING" id="564608.C1MT09"/>
<dbReference type="PRINTS" id="PR00682">
    <property type="entry name" value="IPNSYNTHASE"/>
</dbReference>
<keyword evidence="1" id="KW-0479">Metal-binding</keyword>
<dbReference type="eggNOG" id="KOG0143">
    <property type="taxonomic scope" value="Eukaryota"/>
</dbReference>
<keyword evidence="5" id="KW-1185">Reference proteome</keyword>
<organism evidence="5">
    <name type="scientific">Micromonas pusilla (strain CCMP1545)</name>
    <name type="common">Picoplanktonic green alga</name>
    <dbReference type="NCBI Taxonomy" id="564608"/>
    <lineage>
        <taxon>Eukaryota</taxon>
        <taxon>Viridiplantae</taxon>
        <taxon>Chlorophyta</taxon>
        <taxon>Mamiellophyceae</taxon>
        <taxon>Mamiellales</taxon>
        <taxon>Mamiellaceae</taxon>
        <taxon>Micromonas</taxon>
    </lineage>
</organism>
<evidence type="ECO:0000259" key="3">
    <source>
        <dbReference type="PROSITE" id="PS51471"/>
    </source>
</evidence>
<dbReference type="InterPro" id="IPR005123">
    <property type="entry name" value="Oxoglu/Fe-dep_dioxygenase_dom"/>
</dbReference>
<dbReference type="EMBL" id="GG663739">
    <property type="protein sequence ID" value="EEH57230.1"/>
    <property type="molecule type" value="Genomic_DNA"/>
</dbReference>
<accession>C1MT09</accession>
<dbReference type="InterPro" id="IPR026992">
    <property type="entry name" value="DIOX_N"/>
</dbReference>
<evidence type="ECO:0000256" key="2">
    <source>
        <dbReference type="SAM" id="MobiDB-lite"/>
    </source>
</evidence>
<feature type="domain" description="Fe2OG dioxygenase" evidence="3">
    <location>
        <begin position="165"/>
        <end position="279"/>
    </location>
</feature>
<dbReference type="PROSITE" id="PS51471">
    <property type="entry name" value="FE2OG_OXY"/>
    <property type="match status" value="1"/>
</dbReference>
<dbReference type="Pfam" id="PF03171">
    <property type="entry name" value="2OG-FeII_Oxy"/>
    <property type="match status" value="1"/>
</dbReference>
<dbReference type="Pfam" id="PF14226">
    <property type="entry name" value="DIOX_N"/>
    <property type="match status" value="1"/>
</dbReference>
<dbReference type="InterPro" id="IPR044861">
    <property type="entry name" value="IPNS-like_FE2OG_OXY"/>
</dbReference>
<evidence type="ECO:0000256" key="1">
    <source>
        <dbReference type="RuleBase" id="RU003682"/>
    </source>
</evidence>
<comment type="similarity">
    <text evidence="1">Belongs to the iron/ascorbate-dependent oxidoreductase family.</text>
</comment>
<protein>
    <submittedName>
        <fullName evidence="4">Predicted protein</fullName>
    </submittedName>
</protein>
<dbReference type="AlphaFoldDB" id="C1MT09"/>
<dbReference type="OMA" id="FWHVGRE"/>
<dbReference type="Proteomes" id="UP000001876">
    <property type="component" value="Unassembled WGS sequence"/>
</dbReference>
<feature type="region of interest" description="Disordered" evidence="2">
    <location>
        <begin position="67"/>
        <end position="93"/>
    </location>
</feature>
<dbReference type="PANTHER" id="PTHR47990">
    <property type="entry name" value="2-OXOGLUTARATE (2OG) AND FE(II)-DEPENDENT OXYGENASE SUPERFAMILY PROTEIN-RELATED"/>
    <property type="match status" value="1"/>
</dbReference>
<keyword evidence="1" id="KW-0408">Iron</keyword>
<dbReference type="InterPro" id="IPR027443">
    <property type="entry name" value="IPNS-like_sf"/>
</dbReference>
<dbReference type="InterPro" id="IPR050231">
    <property type="entry name" value="Iron_ascorbate_oxido_reductase"/>
</dbReference>
<keyword evidence="1" id="KW-0560">Oxidoreductase</keyword>
<gene>
    <name evidence="4" type="ORF">MICPUCDRAFT_44274</name>
</gene>